<dbReference type="Gene3D" id="1.10.260.40">
    <property type="entry name" value="lambda repressor-like DNA-binding domains"/>
    <property type="match status" value="1"/>
</dbReference>
<reference evidence="1 2" key="1">
    <citation type="submission" date="2023-08" db="EMBL/GenBank/DDBJ databases">
        <title>Implementing the SeqCode for naming new Mesorhizobium species isolated from Vachellia karroo root nodules.</title>
        <authorList>
            <person name="Van Lill M."/>
        </authorList>
    </citation>
    <scope>NUCLEOTIDE SEQUENCE [LARGE SCALE GENOMIC DNA]</scope>
    <source>
        <strain evidence="1 2">MSK 1335</strain>
    </source>
</reference>
<keyword evidence="2" id="KW-1185">Reference proteome</keyword>
<accession>A0ABU4ZLQ1</accession>
<dbReference type="InterPro" id="IPR010982">
    <property type="entry name" value="Lambda_DNA-bd_dom_sf"/>
</dbReference>
<evidence type="ECO:0008006" key="3">
    <source>
        <dbReference type="Google" id="ProtNLM"/>
    </source>
</evidence>
<protein>
    <recommendedName>
        <fullName evidence="3">HTH cro/C1-type domain-containing protein</fullName>
    </recommendedName>
</protein>
<evidence type="ECO:0000313" key="2">
    <source>
        <dbReference type="Proteomes" id="UP001276840"/>
    </source>
</evidence>
<evidence type="ECO:0000313" key="1">
    <source>
        <dbReference type="EMBL" id="MDX8526307.1"/>
    </source>
</evidence>
<sequence length="140" mass="15661">MMSFPEHTEDDLFTLHEKDEAVADFVALVGHQLQEAFLNRKASDKITMQSIAEALDLDRSRIHRCLSGSSNLTLASVAELIWALRGKPRFEIDLDEDDGHGRNFVKPAIKSLQPAAQTQVGGRIFRQSEQNWSNAPESAK</sequence>
<proteinExistence type="predicted"/>
<dbReference type="Proteomes" id="UP001276840">
    <property type="component" value="Unassembled WGS sequence"/>
</dbReference>
<name>A0ABU4ZLQ1_9HYPH</name>
<organism evidence="1 2">
    <name type="scientific">Mesorhizobium montanum</name>
    <dbReference type="NCBI Taxonomy" id="3072323"/>
    <lineage>
        <taxon>Bacteria</taxon>
        <taxon>Pseudomonadati</taxon>
        <taxon>Pseudomonadota</taxon>
        <taxon>Alphaproteobacteria</taxon>
        <taxon>Hyphomicrobiales</taxon>
        <taxon>Phyllobacteriaceae</taxon>
        <taxon>Mesorhizobium</taxon>
    </lineage>
</organism>
<dbReference type="EMBL" id="JAVIJF010000012">
    <property type="protein sequence ID" value="MDX8526307.1"/>
    <property type="molecule type" value="Genomic_DNA"/>
</dbReference>
<dbReference type="RefSeq" id="WP_320234259.1">
    <property type="nucleotide sequence ID" value="NZ_JAVIJF010000012.1"/>
</dbReference>
<gene>
    <name evidence="1" type="ORF">RFM68_17545</name>
</gene>
<comment type="caution">
    <text evidence="1">The sequence shown here is derived from an EMBL/GenBank/DDBJ whole genome shotgun (WGS) entry which is preliminary data.</text>
</comment>